<reference evidence="1" key="1">
    <citation type="submission" date="2020-06" db="EMBL/GenBank/DDBJ databases">
        <title>Unique genomic features of the anaerobic methanotrophic archaea.</title>
        <authorList>
            <person name="Chadwick G.L."/>
            <person name="Skennerton C.T."/>
            <person name="Laso-Perez R."/>
            <person name="Leu A.O."/>
            <person name="Speth D.R."/>
            <person name="Yu H."/>
            <person name="Morgan-Lang C."/>
            <person name="Hatzenpichler R."/>
            <person name="Goudeau D."/>
            <person name="Malmstrom R."/>
            <person name="Brazelton W.J."/>
            <person name="Woyke T."/>
            <person name="Hallam S.J."/>
            <person name="Tyson G.W."/>
            <person name="Wegener G."/>
            <person name="Boetius A."/>
            <person name="Orphan V."/>
        </authorList>
    </citation>
    <scope>NUCLEOTIDE SEQUENCE</scope>
</reference>
<dbReference type="EMBL" id="MT631599">
    <property type="protein sequence ID" value="QNO54950.1"/>
    <property type="molecule type" value="Genomic_DNA"/>
</dbReference>
<organism evidence="1">
    <name type="scientific">Candidatus Methanophaga sp. ANME-1 ERB7</name>
    <dbReference type="NCBI Taxonomy" id="2759913"/>
    <lineage>
        <taxon>Archaea</taxon>
        <taxon>Methanobacteriati</taxon>
        <taxon>Methanobacteriota</taxon>
        <taxon>Stenosarchaea group</taxon>
        <taxon>Methanomicrobia</taxon>
        <taxon>Candidatus Methanophagales</taxon>
        <taxon>Candidatus Methanophagaceae</taxon>
        <taxon>Candidatus Methanophaga</taxon>
    </lineage>
</organism>
<gene>
    <name evidence="1" type="ORF">MCEIKFBD_00011</name>
</gene>
<evidence type="ECO:0000313" key="1">
    <source>
        <dbReference type="EMBL" id="QNO54950.1"/>
    </source>
</evidence>
<dbReference type="AlphaFoldDB" id="A0A7G9Z3W6"/>
<proteinExistence type="predicted"/>
<sequence length="252" mass="27909">MAVINNSRIKKIRRWKKKKMKKGLTMLVAAMVIFGLICVIGSAAAASYVWVESNVKGVGHLTSEYEVDTEYGIATGIEMQELESGSGLVTKQKWTLEVNPEMTVDGVTGCVEGLIEEKEFDVEYFPITYQNHSYDQKWLEKKCVKNYDIGAVTDANFVQCEKLQKKETVVTYGNGVEALDLGPGPELSIMQTVSADVLGISHIGFAAKDPEQHHHTIAYGKEETIGQFQIDKTIEIGYNCTYPGLGDWLGCP</sequence>
<accession>A0A7G9Z3W6</accession>
<name>A0A7G9Z3W6_9EURY</name>
<protein>
    <submittedName>
        <fullName evidence="1">Uncharacterized protein</fullName>
    </submittedName>
</protein>